<dbReference type="GO" id="GO:0046872">
    <property type="term" value="F:metal ion binding"/>
    <property type="evidence" value="ECO:0007669"/>
    <property type="project" value="UniProtKB-KW"/>
</dbReference>
<keyword evidence="2" id="KW-0949">S-adenosyl-L-methionine</keyword>
<dbReference type="SFLD" id="SFLDS00029">
    <property type="entry name" value="Radical_SAM"/>
    <property type="match status" value="1"/>
</dbReference>
<dbReference type="InterPro" id="IPR058240">
    <property type="entry name" value="rSAM_sf"/>
</dbReference>
<reference evidence="8 9" key="1">
    <citation type="submission" date="2012-07" db="EMBL/GenBank/DDBJ databases">
        <title>Genome sequence of Brachyspira sp. 30446, isolated from a pig with mucohaemorrhagic colitis.</title>
        <authorList>
            <person name="Rubin J.E."/>
            <person name="Fernando C."/>
            <person name="Harding J.C.S."/>
            <person name="Hill J.E."/>
        </authorList>
    </citation>
    <scope>NUCLEOTIDE SEQUENCE [LARGE SCALE GENOMIC DNA]</scope>
    <source>
        <strain evidence="8 9">30446</strain>
    </source>
</reference>
<dbReference type="InterPro" id="IPR023885">
    <property type="entry name" value="4Fe4S-binding_SPASM_dom"/>
</dbReference>
<evidence type="ECO:0000259" key="6">
    <source>
        <dbReference type="Pfam" id="PF04055"/>
    </source>
</evidence>
<evidence type="ECO:0000313" key="9">
    <source>
        <dbReference type="Proteomes" id="UP000011663"/>
    </source>
</evidence>
<dbReference type="OrthoDB" id="9805809at2"/>
<dbReference type="GO" id="GO:0051536">
    <property type="term" value="F:iron-sulfur cluster binding"/>
    <property type="evidence" value="ECO:0007669"/>
    <property type="project" value="UniProtKB-KW"/>
</dbReference>
<evidence type="ECO:0000256" key="4">
    <source>
        <dbReference type="ARBA" id="ARBA00023004"/>
    </source>
</evidence>
<dbReference type="SFLD" id="SFLDG01067">
    <property type="entry name" value="SPASM/twitch_domain_containing"/>
    <property type="match status" value="1"/>
</dbReference>
<comment type="cofactor">
    <cofactor evidence="1">
        <name>[4Fe-4S] cluster</name>
        <dbReference type="ChEBI" id="CHEBI:49883"/>
    </cofactor>
</comment>
<dbReference type="Pfam" id="PF13186">
    <property type="entry name" value="SPASM"/>
    <property type="match status" value="1"/>
</dbReference>
<dbReference type="GO" id="GO:0003824">
    <property type="term" value="F:catalytic activity"/>
    <property type="evidence" value="ECO:0007669"/>
    <property type="project" value="InterPro"/>
</dbReference>
<evidence type="ECO:0000256" key="1">
    <source>
        <dbReference type="ARBA" id="ARBA00001966"/>
    </source>
</evidence>
<proteinExistence type="predicted"/>
<dbReference type="CDD" id="cd01335">
    <property type="entry name" value="Radical_SAM"/>
    <property type="match status" value="1"/>
</dbReference>
<feature type="domain" description="Radical SAM core" evidence="6">
    <location>
        <begin position="55"/>
        <end position="173"/>
    </location>
</feature>
<feature type="domain" description="4Fe4S-binding SPASM" evidence="7">
    <location>
        <begin position="217"/>
        <end position="277"/>
    </location>
</feature>
<protein>
    <submittedName>
        <fullName evidence="8">Radical SAM superfamily protein</fullName>
    </submittedName>
</protein>
<name>A0A2U4EXP0_9SPIR</name>
<dbReference type="RefSeq" id="WP_008721774.1">
    <property type="nucleotide sequence ID" value="NZ_JH994110.1"/>
</dbReference>
<dbReference type="STRING" id="1289135.A966_01913"/>
<dbReference type="Pfam" id="PF04055">
    <property type="entry name" value="Radical_SAM"/>
    <property type="match status" value="1"/>
</dbReference>
<dbReference type="GeneID" id="66486847"/>
<dbReference type="Proteomes" id="UP000011663">
    <property type="component" value="Unassembled WGS sequence"/>
</dbReference>
<keyword evidence="5" id="KW-0411">Iron-sulfur</keyword>
<dbReference type="PANTHER" id="PTHR11228">
    <property type="entry name" value="RADICAL SAM DOMAIN PROTEIN"/>
    <property type="match status" value="1"/>
</dbReference>
<evidence type="ECO:0000259" key="7">
    <source>
        <dbReference type="Pfam" id="PF13186"/>
    </source>
</evidence>
<dbReference type="CDD" id="cd21109">
    <property type="entry name" value="SPASM"/>
    <property type="match status" value="1"/>
</dbReference>
<evidence type="ECO:0000256" key="2">
    <source>
        <dbReference type="ARBA" id="ARBA00022691"/>
    </source>
</evidence>
<dbReference type="InterPro" id="IPR013785">
    <property type="entry name" value="Aldolase_TIM"/>
</dbReference>
<keyword evidence="4" id="KW-0408">Iron</keyword>
<dbReference type="SUPFAM" id="SSF102114">
    <property type="entry name" value="Radical SAM enzymes"/>
    <property type="match status" value="1"/>
</dbReference>
<organism evidence="8 9">
    <name type="scientific">Brachyspira hampsonii 30446</name>
    <dbReference type="NCBI Taxonomy" id="1289135"/>
    <lineage>
        <taxon>Bacteria</taxon>
        <taxon>Pseudomonadati</taxon>
        <taxon>Spirochaetota</taxon>
        <taxon>Spirochaetia</taxon>
        <taxon>Brachyspirales</taxon>
        <taxon>Brachyspiraceae</taxon>
        <taxon>Brachyspira</taxon>
    </lineage>
</organism>
<dbReference type="InterPro" id="IPR050377">
    <property type="entry name" value="Radical_SAM_PqqE_MftC-like"/>
</dbReference>
<evidence type="ECO:0000313" key="8">
    <source>
        <dbReference type="EMBL" id="EKV58036.1"/>
    </source>
</evidence>
<dbReference type="InterPro" id="IPR007197">
    <property type="entry name" value="rSAM"/>
</dbReference>
<gene>
    <name evidence="8" type="ORF">A966_01913</name>
</gene>
<dbReference type="Gene3D" id="3.20.20.70">
    <property type="entry name" value="Aldolase class I"/>
    <property type="match status" value="1"/>
</dbReference>
<sequence length="281" mass="33625">MKKIKMFLDKYFLTKLEKISPYLYRRITYDGYKKFSEYVDLIKRKDRYFFHNVAIEISTYCNRKCDYCPNKDYETPKEFMSWEIFKKIISDLKDVKYSGVLYLSLYNEPLFDDRLVEFTKYVHKELPEVTQLLISNGDLLNVEKAKELVEAGVDKFLITVHDKNPERNLERLKPVKEFLKEKMRLQTSNDLFLENRGGSVEIDPKKKKIVYKKCQAIRSLVISKDGNIILCCQDYFKKYIMGNVMEKSILEIWNSYNDLRVKLLRDNIVELPICKKCLERE</sequence>
<keyword evidence="3" id="KW-0479">Metal-binding</keyword>
<comment type="caution">
    <text evidence="8">The sequence shown here is derived from an EMBL/GenBank/DDBJ whole genome shotgun (WGS) entry which is preliminary data.</text>
</comment>
<dbReference type="EMBL" id="ALNZ01000009">
    <property type="protein sequence ID" value="EKV58036.1"/>
    <property type="molecule type" value="Genomic_DNA"/>
</dbReference>
<dbReference type="AlphaFoldDB" id="A0A2U4EXP0"/>
<evidence type="ECO:0000256" key="5">
    <source>
        <dbReference type="ARBA" id="ARBA00023014"/>
    </source>
</evidence>
<dbReference type="PANTHER" id="PTHR11228:SF7">
    <property type="entry name" value="PQQA PEPTIDE CYCLASE"/>
    <property type="match status" value="1"/>
</dbReference>
<evidence type="ECO:0000256" key="3">
    <source>
        <dbReference type="ARBA" id="ARBA00022723"/>
    </source>
</evidence>
<accession>A0A2U4EXP0</accession>